<evidence type="ECO:0000256" key="4">
    <source>
        <dbReference type="ARBA" id="ARBA00022825"/>
    </source>
</evidence>
<dbReference type="GO" id="GO:0006508">
    <property type="term" value="P:proteolysis"/>
    <property type="evidence" value="ECO:0007669"/>
    <property type="project" value="UniProtKB-KW"/>
</dbReference>
<comment type="caution">
    <text evidence="6">The sequence shown here is derived from an EMBL/GenBank/DDBJ whole genome shotgun (WGS) entry which is preliminary data.</text>
</comment>
<evidence type="ECO:0000256" key="3">
    <source>
        <dbReference type="ARBA" id="ARBA00022801"/>
    </source>
</evidence>
<keyword evidence="4" id="KW-0720">Serine protease</keyword>
<feature type="domain" description="Peptidase S49" evidence="5">
    <location>
        <begin position="109"/>
        <end position="259"/>
    </location>
</feature>
<dbReference type="InterPro" id="IPR029045">
    <property type="entry name" value="ClpP/crotonase-like_dom_sf"/>
</dbReference>
<dbReference type="CDD" id="cd07023">
    <property type="entry name" value="S49_Sppa_N_C"/>
    <property type="match status" value="1"/>
</dbReference>
<dbReference type="Gene3D" id="6.20.330.10">
    <property type="match status" value="1"/>
</dbReference>
<gene>
    <name evidence="6" type="ORF">Tfer_1601</name>
</gene>
<evidence type="ECO:0000256" key="1">
    <source>
        <dbReference type="ARBA" id="ARBA00008683"/>
    </source>
</evidence>
<reference evidence="7" key="1">
    <citation type="submission" date="2015-07" db="EMBL/GenBank/DDBJ databases">
        <title>Complete Genome of Thermincola ferriacetica strain Z-0001T.</title>
        <authorList>
            <person name="Lusk B."/>
            <person name="Badalamenti J.P."/>
            <person name="Parameswaran P."/>
            <person name="Bond D.R."/>
            <person name="Torres C.I."/>
        </authorList>
    </citation>
    <scope>NUCLEOTIDE SEQUENCE [LARGE SCALE GENOMIC DNA]</scope>
    <source>
        <strain evidence="7">Z-0001</strain>
    </source>
</reference>
<dbReference type="NCBIfam" id="TIGR00706">
    <property type="entry name" value="SppA_dom"/>
    <property type="match status" value="1"/>
</dbReference>
<dbReference type="SUPFAM" id="SSF52096">
    <property type="entry name" value="ClpP/crotonase"/>
    <property type="match status" value="1"/>
</dbReference>
<proteinExistence type="inferred from homology"/>
<dbReference type="Pfam" id="PF01343">
    <property type="entry name" value="Peptidase_S49"/>
    <property type="match status" value="1"/>
</dbReference>
<comment type="similarity">
    <text evidence="1">Belongs to the peptidase S49 family.</text>
</comment>
<dbReference type="GO" id="GO:0008236">
    <property type="term" value="F:serine-type peptidase activity"/>
    <property type="evidence" value="ECO:0007669"/>
    <property type="project" value="UniProtKB-KW"/>
</dbReference>
<dbReference type="EMBL" id="LGTE01000009">
    <property type="protein sequence ID" value="KNZ69782.1"/>
    <property type="molecule type" value="Genomic_DNA"/>
</dbReference>
<dbReference type="InterPro" id="IPR047272">
    <property type="entry name" value="S49_SppA_C"/>
</dbReference>
<protein>
    <submittedName>
        <fullName evidence="6">Signal peptide peptidase SppA, 36K type</fullName>
    </submittedName>
</protein>
<dbReference type="Gene3D" id="3.90.226.10">
    <property type="entry name" value="2-enoyl-CoA Hydratase, Chain A, domain 1"/>
    <property type="match status" value="1"/>
</dbReference>
<dbReference type="InterPro" id="IPR004635">
    <property type="entry name" value="Pept_S49_SppA"/>
</dbReference>
<dbReference type="InterPro" id="IPR002142">
    <property type="entry name" value="Peptidase_S49"/>
</dbReference>
<keyword evidence="2" id="KW-0645">Protease</keyword>
<keyword evidence="7" id="KW-1185">Reference proteome</keyword>
<organism evidence="6 7">
    <name type="scientific">Thermincola ferriacetica</name>
    <dbReference type="NCBI Taxonomy" id="281456"/>
    <lineage>
        <taxon>Bacteria</taxon>
        <taxon>Bacillati</taxon>
        <taxon>Bacillota</taxon>
        <taxon>Clostridia</taxon>
        <taxon>Eubacteriales</taxon>
        <taxon>Thermincolaceae</taxon>
        <taxon>Thermincola</taxon>
    </lineage>
</organism>
<evidence type="ECO:0000259" key="5">
    <source>
        <dbReference type="Pfam" id="PF01343"/>
    </source>
</evidence>
<evidence type="ECO:0000313" key="6">
    <source>
        <dbReference type="EMBL" id="KNZ69782.1"/>
    </source>
</evidence>
<sequence length="315" mass="33844" precursor="true">MQKKLVVGIILGICILSLVIALAVEPGEKPLISGPKYDNAIGLISIEGPITGGDAGGLFEVSAGAESIMEQLREAARDKSLKAVIIRINSPGGTVAASQEIGEEVEKVRKAGKKVVISMGDVAASGGYWIAAKGDKIVANPGTVTGSIGVIMESLNMSDLYNKVGIADQSIKSGAHKDMGSPSRPLTQEEKVILQSMVDDMFNQFVDVVAKGRRMKREDVLKIADGRVFTGRQAKSLGLVDELGNYYDAVRLTAKLAGIKGEPEVVELKPKDPWASFFGKAMLSFGIRDYEGILKAAETRDLPRYMLLWPDLLRR</sequence>
<dbReference type="RefSeq" id="WP_052217799.1">
    <property type="nucleotide sequence ID" value="NZ_LGTE01000009.1"/>
</dbReference>
<evidence type="ECO:0000256" key="2">
    <source>
        <dbReference type="ARBA" id="ARBA00022670"/>
    </source>
</evidence>
<dbReference type="Proteomes" id="UP000037175">
    <property type="component" value="Unassembled WGS sequence"/>
</dbReference>
<dbReference type="PANTHER" id="PTHR42987:SF4">
    <property type="entry name" value="PROTEASE SOHB-RELATED"/>
    <property type="match status" value="1"/>
</dbReference>
<evidence type="ECO:0000313" key="7">
    <source>
        <dbReference type="Proteomes" id="UP000037175"/>
    </source>
</evidence>
<dbReference type="PANTHER" id="PTHR42987">
    <property type="entry name" value="PEPTIDASE S49"/>
    <property type="match status" value="1"/>
</dbReference>
<keyword evidence="3" id="KW-0378">Hydrolase</keyword>
<dbReference type="AlphaFoldDB" id="A0A0L6W2H9"/>
<name>A0A0L6W2H9_9FIRM</name>
<accession>A0A0L6W2H9</accession>